<feature type="signal peptide" evidence="8">
    <location>
        <begin position="1"/>
        <end position="24"/>
    </location>
</feature>
<protein>
    <recommendedName>
        <fullName evidence="6">chitin deacetylase</fullName>
        <ecNumber evidence="6">3.5.1.41</ecNumber>
    </recommendedName>
</protein>
<dbReference type="Pfam" id="PF01522">
    <property type="entry name" value="Polysacc_deac_1"/>
    <property type="match status" value="1"/>
</dbReference>
<evidence type="ECO:0000256" key="7">
    <source>
        <dbReference type="ARBA" id="ARBA00048494"/>
    </source>
</evidence>
<keyword evidence="4" id="KW-0146">Chitin degradation</keyword>
<evidence type="ECO:0000256" key="4">
    <source>
        <dbReference type="ARBA" id="ARBA00023024"/>
    </source>
</evidence>
<dbReference type="GO" id="GO:0046872">
    <property type="term" value="F:metal ion binding"/>
    <property type="evidence" value="ECO:0007669"/>
    <property type="project" value="UniProtKB-KW"/>
</dbReference>
<dbReference type="PANTHER" id="PTHR10587">
    <property type="entry name" value="GLYCOSYL TRANSFERASE-RELATED"/>
    <property type="match status" value="1"/>
</dbReference>
<name>A0A7D9CUM9_DEKBR</name>
<dbReference type="GO" id="GO:0006032">
    <property type="term" value="P:chitin catabolic process"/>
    <property type="evidence" value="ECO:0007669"/>
    <property type="project" value="UniProtKB-KW"/>
</dbReference>
<dbReference type="GO" id="GO:0005975">
    <property type="term" value="P:carbohydrate metabolic process"/>
    <property type="evidence" value="ECO:0007669"/>
    <property type="project" value="InterPro"/>
</dbReference>
<comment type="cofactor">
    <cofactor evidence="1">
        <name>Co(2+)</name>
        <dbReference type="ChEBI" id="CHEBI:48828"/>
    </cofactor>
</comment>
<accession>A0A7D9CUM9</accession>
<dbReference type="SUPFAM" id="SSF88713">
    <property type="entry name" value="Glycoside hydrolase/deacetylase"/>
    <property type="match status" value="1"/>
</dbReference>
<dbReference type="AlphaFoldDB" id="A0A7D9CUM9"/>
<dbReference type="Gene3D" id="3.20.20.370">
    <property type="entry name" value="Glycoside hydrolase/deacetylase"/>
    <property type="match status" value="1"/>
</dbReference>
<evidence type="ECO:0000256" key="6">
    <source>
        <dbReference type="ARBA" id="ARBA00024056"/>
    </source>
</evidence>
<gene>
    <name evidence="10" type="primary">CDA2</name>
    <name evidence="10" type="ORF">DEBR0S1_01156G</name>
</gene>
<evidence type="ECO:0000256" key="2">
    <source>
        <dbReference type="ARBA" id="ARBA00022723"/>
    </source>
</evidence>
<dbReference type="InterPro" id="IPR050248">
    <property type="entry name" value="Polysacc_deacetylase_ArnD"/>
</dbReference>
<reference evidence="10 11" key="1">
    <citation type="submission" date="2019-07" db="EMBL/GenBank/DDBJ databases">
        <authorList>
            <person name="Friedrich A."/>
            <person name="Schacherer J."/>
        </authorList>
    </citation>
    <scope>NUCLEOTIDE SEQUENCE [LARGE SCALE GENOMIC DNA]</scope>
</reference>
<dbReference type="GO" id="GO:0004099">
    <property type="term" value="F:chitin deacetylase activity"/>
    <property type="evidence" value="ECO:0007669"/>
    <property type="project" value="UniProtKB-EC"/>
</dbReference>
<evidence type="ECO:0000313" key="10">
    <source>
        <dbReference type="EMBL" id="VUG15834.1"/>
    </source>
</evidence>
<keyword evidence="3" id="KW-0378">Hydrolase</keyword>
<dbReference type="Proteomes" id="UP000478008">
    <property type="component" value="Unassembled WGS sequence"/>
</dbReference>
<keyword evidence="5" id="KW-0170">Cobalt</keyword>
<evidence type="ECO:0000313" key="11">
    <source>
        <dbReference type="Proteomes" id="UP000478008"/>
    </source>
</evidence>
<comment type="catalytic activity">
    <reaction evidence="7">
        <text>[(1-&gt;4)-N-acetyl-beta-D-glucosaminyl](n) + n H2O = chitosan + n acetate</text>
        <dbReference type="Rhea" id="RHEA:10464"/>
        <dbReference type="Rhea" id="RHEA-COMP:9593"/>
        <dbReference type="Rhea" id="RHEA-COMP:9597"/>
        <dbReference type="ChEBI" id="CHEBI:15377"/>
        <dbReference type="ChEBI" id="CHEBI:17029"/>
        <dbReference type="ChEBI" id="CHEBI:30089"/>
        <dbReference type="ChEBI" id="CHEBI:57704"/>
        <dbReference type="EC" id="3.5.1.41"/>
    </reaction>
    <physiologicalReaction direction="left-to-right" evidence="7">
        <dbReference type="Rhea" id="RHEA:10465"/>
    </physiologicalReaction>
</comment>
<feature type="chain" id="PRO_5028910150" description="chitin deacetylase" evidence="8">
    <location>
        <begin position="25"/>
        <end position="307"/>
    </location>
</feature>
<organism evidence="10 11">
    <name type="scientific">Dekkera bruxellensis</name>
    <name type="common">Brettanomyces custersii</name>
    <dbReference type="NCBI Taxonomy" id="5007"/>
    <lineage>
        <taxon>Eukaryota</taxon>
        <taxon>Fungi</taxon>
        <taxon>Dikarya</taxon>
        <taxon>Ascomycota</taxon>
        <taxon>Saccharomycotina</taxon>
        <taxon>Pichiomycetes</taxon>
        <taxon>Pichiales</taxon>
        <taxon>Pichiaceae</taxon>
        <taxon>Brettanomyces</taxon>
    </lineage>
</organism>
<evidence type="ECO:0000256" key="3">
    <source>
        <dbReference type="ARBA" id="ARBA00022801"/>
    </source>
</evidence>
<keyword evidence="11" id="KW-1185">Reference proteome</keyword>
<keyword evidence="4" id="KW-0119">Carbohydrate metabolism</keyword>
<dbReference type="PANTHER" id="PTHR10587:SF133">
    <property type="entry name" value="CHITIN DEACETYLASE 1-RELATED"/>
    <property type="match status" value="1"/>
</dbReference>
<keyword evidence="8" id="KW-0732">Signal</keyword>
<proteinExistence type="predicted"/>
<evidence type="ECO:0000256" key="5">
    <source>
        <dbReference type="ARBA" id="ARBA00023285"/>
    </source>
</evidence>
<feature type="domain" description="NodB homology" evidence="9">
    <location>
        <begin position="114"/>
        <end position="304"/>
    </location>
</feature>
<evidence type="ECO:0000256" key="1">
    <source>
        <dbReference type="ARBA" id="ARBA00001941"/>
    </source>
</evidence>
<dbReference type="GO" id="GO:0005628">
    <property type="term" value="C:prospore membrane"/>
    <property type="evidence" value="ECO:0007669"/>
    <property type="project" value="TreeGrafter"/>
</dbReference>
<dbReference type="GO" id="GO:0030476">
    <property type="term" value="P:ascospore wall assembly"/>
    <property type="evidence" value="ECO:0007669"/>
    <property type="project" value="TreeGrafter"/>
</dbReference>
<dbReference type="InterPro" id="IPR011330">
    <property type="entry name" value="Glyco_hydro/deAcase_b/a-brl"/>
</dbReference>
<dbReference type="PROSITE" id="PS51677">
    <property type="entry name" value="NODB"/>
    <property type="match status" value="1"/>
</dbReference>
<dbReference type="EMBL" id="CABFWN010000001">
    <property type="protein sequence ID" value="VUG15834.1"/>
    <property type="molecule type" value="Genomic_DNA"/>
</dbReference>
<evidence type="ECO:0000259" key="9">
    <source>
        <dbReference type="PROSITE" id="PS51677"/>
    </source>
</evidence>
<keyword evidence="4" id="KW-0624">Polysaccharide degradation</keyword>
<evidence type="ECO:0000256" key="8">
    <source>
        <dbReference type="SAM" id="SignalP"/>
    </source>
</evidence>
<dbReference type="InterPro" id="IPR002509">
    <property type="entry name" value="NODB_dom"/>
</dbReference>
<dbReference type="EC" id="3.5.1.41" evidence="6"/>
<sequence>MNKRTSIMFTKIVAILALTGLALSISLDSNDVIKPTEYNVTMNAIAPLPRWLTEFTGLTAWPGPDPPYIPLNFIDFSKVPNYPRREMDKCPPTRDSCSFDCYKCVSYDDAYTCPKISQTFDDGPSAFTPNLLNNLNHKVTFFTLGMNVVRYPEVYRRAAREGHLMASHTWSHPFLPSLTNEKIVAQFEWSIWAMNATGHHLPKWYRPPYGAIDDRVRAIARMFGMQAVVWDHDLFDWGMETKPPIRTRQKVISDAHKFKAENKGGLVLEHDAYESTVNAAIEVSSIFGPDQLTVAQCVDGINYIKEY</sequence>
<keyword evidence="2" id="KW-0479">Metal-binding</keyword>